<evidence type="ECO:0000313" key="6">
    <source>
        <dbReference type="Proteomes" id="UP000077748"/>
    </source>
</evidence>
<dbReference type="Pfam" id="PF12625">
    <property type="entry name" value="Arabinose_bd"/>
    <property type="match status" value="1"/>
</dbReference>
<dbReference type="InterPro" id="IPR009057">
    <property type="entry name" value="Homeodomain-like_sf"/>
</dbReference>
<proteinExistence type="predicted"/>
<organism evidence="5 6">
    <name type="scientific">Pseudomonas citronellolis</name>
    <dbReference type="NCBI Taxonomy" id="53408"/>
    <lineage>
        <taxon>Bacteria</taxon>
        <taxon>Pseudomonadati</taxon>
        <taxon>Pseudomonadota</taxon>
        <taxon>Gammaproteobacteria</taxon>
        <taxon>Pseudomonadales</taxon>
        <taxon>Pseudomonadaceae</taxon>
        <taxon>Pseudomonas</taxon>
    </lineage>
</organism>
<dbReference type="Gene3D" id="1.10.10.60">
    <property type="entry name" value="Homeodomain-like"/>
    <property type="match status" value="1"/>
</dbReference>
<accession>A0A1A9KB14</accession>
<dbReference type="GO" id="GO:0005829">
    <property type="term" value="C:cytosol"/>
    <property type="evidence" value="ECO:0007669"/>
    <property type="project" value="TreeGrafter"/>
</dbReference>
<dbReference type="PANTHER" id="PTHR47894:SF1">
    <property type="entry name" value="HTH-TYPE TRANSCRIPTIONAL REGULATOR VQSM"/>
    <property type="match status" value="1"/>
</dbReference>
<keyword evidence="1" id="KW-0805">Transcription regulation</keyword>
<evidence type="ECO:0000259" key="4">
    <source>
        <dbReference type="PROSITE" id="PS01124"/>
    </source>
</evidence>
<evidence type="ECO:0000256" key="2">
    <source>
        <dbReference type="ARBA" id="ARBA00023125"/>
    </source>
</evidence>
<dbReference type="SMART" id="SM00342">
    <property type="entry name" value="HTH_ARAC"/>
    <property type="match status" value="1"/>
</dbReference>
<dbReference type="AlphaFoldDB" id="A0A1A9KB14"/>
<keyword evidence="2" id="KW-0238">DNA-binding</keyword>
<evidence type="ECO:0000256" key="1">
    <source>
        <dbReference type="ARBA" id="ARBA00023015"/>
    </source>
</evidence>
<dbReference type="SUPFAM" id="SSF46689">
    <property type="entry name" value="Homeodomain-like"/>
    <property type="match status" value="1"/>
</dbReference>
<protein>
    <recommendedName>
        <fullName evidence="4">HTH araC/xylS-type domain-containing protein</fullName>
    </recommendedName>
</protein>
<evidence type="ECO:0000313" key="5">
    <source>
        <dbReference type="EMBL" id="ANI14712.1"/>
    </source>
</evidence>
<dbReference type="Pfam" id="PF12833">
    <property type="entry name" value="HTH_18"/>
    <property type="match status" value="1"/>
</dbReference>
<dbReference type="Proteomes" id="UP000077748">
    <property type="component" value="Chromosome"/>
</dbReference>
<reference evidence="5 6" key="1">
    <citation type="submission" date="2016-05" db="EMBL/GenBank/DDBJ databases">
        <title>Genome Sequence of Pseudomonas citronellolis Strain SJTE-3, an Estrogens and Persistent Organic Pollutants degradation strain.</title>
        <authorList>
            <person name="Liang R."/>
        </authorList>
    </citation>
    <scope>NUCLEOTIDE SEQUENCE [LARGE SCALE GENOMIC DNA]</scope>
    <source>
        <strain evidence="5 6">SJTE-3</strain>
    </source>
</reference>
<gene>
    <name evidence="5" type="ORF">A9C11_12250</name>
</gene>
<keyword evidence="3" id="KW-0804">Transcription</keyword>
<evidence type="ECO:0000256" key="3">
    <source>
        <dbReference type="ARBA" id="ARBA00023163"/>
    </source>
</evidence>
<name>A0A1A9KB14_9PSED</name>
<dbReference type="PROSITE" id="PS01124">
    <property type="entry name" value="HTH_ARAC_FAMILY_2"/>
    <property type="match status" value="1"/>
</dbReference>
<dbReference type="GO" id="GO:0000976">
    <property type="term" value="F:transcription cis-regulatory region binding"/>
    <property type="evidence" value="ECO:0007669"/>
    <property type="project" value="TreeGrafter"/>
</dbReference>
<dbReference type="InterPro" id="IPR032687">
    <property type="entry name" value="AraC-type_N"/>
</dbReference>
<dbReference type="InterPro" id="IPR018060">
    <property type="entry name" value="HTH_AraC"/>
</dbReference>
<dbReference type="GO" id="GO:0003700">
    <property type="term" value="F:DNA-binding transcription factor activity"/>
    <property type="evidence" value="ECO:0007669"/>
    <property type="project" value="InterPro"/>
</dbReference>
<feature type="domain" description="HTH araC/xylS-type" evidence="4">
    <location>
        <begin position="257"/>
        <end position="359"/>
    </location>
</feature>
<dbReference type="PANTHER" id="PTHR47894">
    <property type="entry name" value="HTH-TYPE TRANSCRIPTIONAL REGULATOR GADX"/>
    <property type="match status" value="1"/>
</dbReference>
<sequence length="362" mass="40673">MGGMPKSPSAPPVARPSRPVSPQEKIAFVPLPSWIQAAARCGFAIDPILREIGVRVDGIRLNEVSISLAQSSRLIEACVARSEAARARGEHFPFVFGESFAFGSIPEIETYLATCTTLRKALRALDWVSELMSQSLRMTLHESSRYAQLRIDLGDYQAWPAPTRYFTEAWLASMLRFTRTLIGRNAVERVLVRHAAPEYGELYARHFAAEVRFEQPCNAIVLPRELLDQPLFGALPELHRQAEVSIEQRVSRLTSQVGISGQLERLFGERPALLSLGIEGSAEELGMQVRTLQRRLRSEGESFAALQARLRFRQASKLLRETDLDLDSISERLGFSERRAFTRAFSRWAGMSPSVFRRSQKG</sequence>
<dbReference type="EMBL" id="CP015878">
    <property type="protein sequence ID" value="ANI14712.1"/>
    <property type="molecule type" value="Genomic_DNA"/>
</dbReference>